<dbReference type="EMBL" id="CP011125">
    <property type="protein sequence ID" value="AKF04232.1"/>
    <property type="molecule type" value="Genomic_DNA"/>
</dbReference>
<feature type="region of interest" description="Disordered" evidence="1">
    <location>
        <begin position="584"/>
        <end position="603"/>
    </location>
</feature>
<gene>
    <name evidence="2" type="ORF">DB32_001381</name>
</gene>
<evidence type="ECO:0008006" key="4">
    <source>
        <dbReference type="Google" id="ProtNLM"/>
    </source>
</evidence>
<name>A0A0F6YGR5_9BACT</name>
<dbReference type="Proteomes" id="UP000034883">
    <property type="component" value="Chromosome"/>
</dbReference>
<accession>A0A0F6YGR5</accession>
<dbReference type="KEGG" id="samy:DB32_001381"/>
<sequence length="666" mass="68721">MSTRRVRAIALSWWLGALLLAGCGEDHERDDAGMLDAAARNECEVDDDCDDGRFCNGAERCDPSSSAAADDGCAPATAPCPADACDEAADRCEGDCAEPDRDGDGERATACGGPDCDDDDRDRFSGNTEVCDAAAHDEDCDAATFGARDADGDGIDSVACCNVDGAGARVCATDCDDDAAAVYPGATEVCNDVDDDCDMLVDEGRRLTLWPDADDDGRGDDDAAAAPMSGCAEREGWVLLRGDCDDGEPTRHTGASEVCNAIDDDCDGLVDDVNPGVVVCQSGQSVACVNACGAAGTSTCRADCLGYATCVASEACNGCDDDANGAIDDGFECARGVSEACTNRCGVAGTRVCASDCTWAGACTASEACNYCDDDGNEGFLDERPLATTDASGTLMCSGAGDTFGVASCDGIGSDPLQIYATLLDGSAVDTAGAFWLDRSWYVGWGRVRIELTVEARTTGSGMPLGGWSLVLARGGSGDLGAPSDRGVPTTLQGVSFDWHWSGFSVFSPYPAQNDVFRYRRHGAGGGIRGSSNGSDGEDVVNGDADLDAGGSSWVAQRLIVDYQPDDPRTAANEEIVTLTVNGGTQTHRADGSSSTIDPANDMPVGSPLRIGLTAGTFSRTVEGVTFGAPVEARVHLATFEPPRGPGSGTWTYYVPVTREDVCPGL</sequence>
<protein>
    <recommendedName>
        <fullName evidence="4">BNR repeat domain protein</fullName>
    </recommendedName>
</protein>
<organism evidence="2 3">
    <name type="scientific">Sandaracinus amylolyticus</name>
    <dbReference type="NCBI Taxonomy" id="927083"/>
    <lineage>
        <taxon>Bacteria</taxon>
        <taxon>Pseudomonadati</taxon>
        <taxon>Myxococcota</taxon>
        <taxon>Polyangia</taxon>
        <taxon>Polyangiales</taxon>
        <taxon>Sandaracinaceae</taxon>
        <taxon>Sandaracinus</taxon>
    </lineage>
</organism>
<evidence type="ECO:0000313" key="2">
    <source>
        <dbReference type="EMBL" id="AKF04232.1"/>
    </source>
</evidence>
<dbReference type="InterPro" id="IPR021655">
    <property type="entry name" value="Put_metal-bd"/>
</dbReference>
<evidence type="ECO:0000256" key="1">
    <source>
        <dbReference type="SAM" id="MobiDB-lite"/>
    </source>
</evidence>
<dbReference type="PROSITE" id="PS51257">
    <property type="entry name" value="PROKAR_LIPOPROTEIN"/>
    <property type="match status" value="1"/>
</dbReference>
<dbReference type="AlphaFoldDB" id="A0A0F6YGR5"/>
<dbReference type="RefSeq" id="WP_169791363.1">
    <property type="nucleotide sequence ID" value="NZ_CP011125.1"/>
</dbReference>
<reference evidence="2 3" key="1">
    <citation type="submission" date="2015-03" db="EMBL/GenBank/DDBJ databases">
        <title>Genome assembly of Sandaracinus amylolyticus DSM 53668.</title>
        <authorList>
            <person name="Sharma G."/>
            <person name="Subramanian S."/>
        </authorList>
    </citation>
    <scope>NUCLEOTIDE SEQUENCE [LARGE SCALE GENOMIC DNA]</scope>
    <source>
        <strain evidence="2 3">DSM 53668</strain>
    </source>
</reference>
<dbReference type="Pfam" id="PF11617">
    <property type="entry name" value="Cu-binding_MopE"/>
    <property type="match status" value="4"/>
</dbReference>
<feature type="compositionally biased region" description="Polar residues" evidence="1">
    <location>
        <begin position="584"/>
        <end position="598"/>
    </location>
</feature>
<keyword evidence="3" id="KW-1185">Reference proteome</keyword>
<evidence type="ECO:0000313" key="3">
    <source>
        <dbReference type="Proteomes" id="UP000034883"/>
    </source>
</evidence>
<proteinExistence type="predicted"/>
<dbReference type="STRING" id="927083.DB32_001381"/>